<feature type="compositionally biased region" description="Basic and acidic residues" evidence="1">
    <location>
        <begin position="91"/>
        <end position="103"/>
    </location>
</feature>
<feature type="region of interest" description="Disordered" evidence="1">
    <location>
        <begin position="87"/>
        <end position="106"/>
    </location>
</feature>
<dbReference type="RefSeq" id="WP_036211900.1">
    <property type="nucleotide sequence ID" value="NZ_AVPT01000020.1"/>
</dbReference>
<evidence type="ECO:0000256" key="2">
    <source>
        <dbReference type="SAM" id="SignalP"/>
    </source>
</evidence>
<dbReference type="Pfam" id="PF13511">
    <property type="entry name" value="DUF4124"/>
    <property type="match status" value="1"/>
</dbReference>
<dbReference type="eggNOG" id="ENOG50339YA">
    <property type="taxonomic scope" value="Bacteria"/>
</dbReference>
<gene>
    <name evidence="4" type="ORF">N799_03970</name>
</gene>
<dbReference type="STRING" id="913325.N799_03970"/>
<keyword evidence="2" id="KW-0732">Signal</keyword>
<proteinExistence type="predicted"/>
<dbReference type="Proteomes" id="UP000029989">
    <property type="component" value="Unassembled WGS sequence"/>
</dbReference>
<feature type="domain" description="DUF4124" evidence="3">
    <location>
        <begin position="14"/>
        <end position="53"/>
    </location>
</feature>
<sequence length="141" mass="14470">MSAHARTTTAAIVLAFALPVAAGELYQWKDANGVTHYSDAPPPDQVKYENRIIRNSGGTAEATAKADAPAENAQCTTARANLKLLQGEGKVGTDTDGDGKPDTELTADQRANRTELAAAAVKVHCTAPAADAPAAGGNART</sequence>
<organism evidence="4 5">
    <name type="scientific">Lysobacter arseniciresistens ZS79</name>
    <dbReference type="NCBI Taxonomy" id="913325"/>
    <lineage>
        <taxon>Bacteria</taxon>
        <taxon>Pseudomonadati</taxon>
        <taxon>Pseudomonadota</taxon>
        <taxon>Gammaproteobacteria</taxon>
        <taxon>Lysobacterales</taxon>
        <taxon>Lysobacteraceae</taxon>
        <taxon>Novilysobacter</taxon>
    </lineage>
</organism>
<name>A0A0A0F1B5_9GAMM</name>
<dbReference type="EMBL" id="AVPT01000020">
    <property type="protein sequence ID" value="KGM55202.1"/>
    <property type="molecule type" value="Genomic_DNA"/>
</dbReference>
<reference evidence="4 5" key="1">
    <citation type="journal article" date="2015" name="Stand. Genomic Sci.">
        <title>Genomic information of the arsenic-resistant bacterium Lysobacter arseniciresistens type strain ZS79(T) and comparison of Lysobacter draft genomes.</title>
        <authorList>
            <person name="Liu L."/>
            <person name="Zhang S."/>
            <person name="Luo M."/>
            <person name="Wang G."/>
        </authorList>
    </citation>
    <scope>NUCLEOTIDE SEQUENCE [LARGE SCALE GENOMIC DNA]</scope>
    <source>
        <strain evidence="4 5">ZS79</strain>
    </source>
</reference>
<dbReference type="InterPro" id="IPR025392">
    <property type="entry name" value="DUF4124"/>
</dbReference>
<feature type="chain" id="PRO_5001969388" description="DUF4124 domain-containing protein" evidence="2">
    <location>
        <begin position="23"/>
        <end position="141"/>
    </location>
</feature>
<evidence type="ECO:0000313" key="4">
    <source>
        <dbReference type="EMBL" id="KGM55202.1"/>
    </source>
</evidence>
<evidence type="ECO:0000259" key="3">
    <source>
        <dbReference type="Pfam" id="PF13511"/>
    </source>
</evidence>
<dbReference type="OrthoDB" id="7068596at2"/>
<protein>
    <recommendedName>
        <fullName evidence="3">DUF4124 domain-containing protein</fullName>
    </recommendedName>
</protein>
<keyword evidence="5" id="KW-1185">Reference proteome</keyword>
<evidence type="ECO:0000313" key="5">
    <source>
        <dbReference type="Proteomes" id="UP000029989"/>
    </source>
</evidence>
<dbReference type="AlphaFoldDB" id="A0A0A0F1B5"/>
<feature type="signal peptide" evidence="2">
    <location>
        <begin position="1"/>
        <end position="22"/>
    </location>
</feature>
<comment type="caution">
    <text evidence="4">The sequence shown here is derived from an EMBL/GenBank/DDBJ whole genome shotgun (WGS) entry which is preliminary data.</text>
</comment>
<evidence type="ECO:0000256" key="1">
    <source>
        <dbReference type="SAM" id="MobiDB-lite"/>
    </source>
</evidence>
<accession>A0A0A0F1B5</accession>